<dbReference type="AlphaFoldDB" id="A0A383C614"/>
<evidence type="ECO:0000313" key="1">
    <source>
        <dbReference type="EMBL" id="SVE27846.1"/>
    </source>
</evidence>
<reference evidence="1" key="1">
    <citation type="submission" date="2018-05" db="EMBL/GenBank/DDBJ databases">
        <authorList>
            <person name="Lanie J.A."/>
            <person name="Ng W.-L."/>
            <person name="Kazmierczak K.M."/>
            <person name="Andrzejewski T.M."/>
            <person name="Davidsen T.M."/>
            <person name="Wayne K.J."/>
            <person name="Tettelin H."/>
            <person name="Glass J.I."/>
            <person name="Rusch D."/>
            <person name="Podicherti R."/>
            <person name="Tsui H.-C.T."/>
            <person name="Winkler M.E."/>
        </authorList>
    </citation>
    <scope>NUCLEOTIDE SEQUENCE</scope>
</reference>
<proteinExistence type="predicted"/>
<gene>
    <name evidence="1" type="ORF">METZ01_LOCUS480700</name>
</gene>
<protein>
    <submittedName>
        <fullName evidence="1">Uncharacterized protein</fullName>
    </submittedName>
</protein>
<accession>A0A383C614</accession>
<organism evidence="1">
    <name type="scientific">marine metagenome</name>
    <dbReference type="NCBI Taxonomy" id="408172"/>
    <lineage>
        <taxon>unclassified sequences</taxon>
        <taxon>metagenomes</taxon>
        <taxon>ecological metagenomes</taxon>
    </lineage>
</organism>
<name>A0A383C614_9ZZZZ</name>
<dbReference type="EMBL" id="UINC01206286">
    <property type="protein sequence ID" value="SVE27846.1"/>
    <property type="molecule type" value="Genomic_DNA"/>
</dbReference>
<sequence length="72" mass="8254">AKAAVVPNETFLFQMNSYCTQSINFNGFENSKHSRTCLTLSYECIHFSTASQLNAKAFNRCLSSKRIFFIYL</sequence>
<feature type="non-terminal residue" evidence="1">
    <location>
        <position position="1"/>
    </location>
</feature>